<keyword evidence="2" id="KW-1185">Reference proteome</keyword>
<dbReference type="OrthoDB" id="487569at2"/>
<evidence type="ECO:0008006" key="3">
    <source>
        <dbReference type="Google" id="ProtNLM"/>
    </source>
</evidence>
<reference evidence="1" key="1">
    <citation type="submission" date="2016-10" db="EMBL/GenBank/DDBJ databases">
        <title>Genome sequence of Streptomyces mangrovisoli MUSC 149.</title>
        <authorList>
            <person name="Lee L.-H."/>
            <person name="Ser H.-L."/>
        </authorList>
    </citation>
    <scope>NUCLEOTIDE SEQUENCE [LARGE SCALE GENOMIC DNA]</scope>
    <source>
        <strain evidence="1">MUSC 149</strain>
    </source>
</reference>
<name>A0A1J4NXX4_9ACTN</name>
<proteinExistence type="predicted"/>
<gene>
    <name evidence="1" type="ORF">WN71_014455</name>
</gene>
<evidence type="ECO:0000313" key="2">
    <source>
        <dbReference type="Proteomes" id="UP000034196"/>
    </source>
</evidence>
<dbReference type="Proteomes" id="UP000034196">
    <property type="component" value="Unassembled WGS sequence"/>
</dbReference>
<protein>
    <recommendedName>
        <fullName evidence="3">Addiction module toxin RelE</fullName>
    </recommendedName>
</protein>
<dbReference type="STRING" id="1428628.WN71_014455"/>
<evidence type="ECO:0000313" key="1">
    <source>
        <dbReference type="EMBL" id="OIJ67203.1"/>
    </source>
</evidence>
<dbReference type="RefSeq" id="WP_046583032.1">
    <property type="nucleotide sequence ID" value="NZ_LAVA02000030.1"/>
</dbReference>
<dbReference type="EMBL" id="LAVA02000030">
    <property type="protein sequence ID" value="OIJ67203.1"/>
    <property type="molecule type" value="Genomic_DNA"/>
</dbReference>
<sequence>MSPKKGDRVAPPPGRGEYDVRFGETRAVEGWREVCNKAPGNAAKAWAHMRTDPRPVEQTERHHQLKYDLAEVTFRGKRLPQWQIEITGGGRLWYLVDEESRKVWLVYASLRHPKATD</sequence>
<organism evidence="1 2">
    <name type="scientific">Streptomyces mangrovisoli</name>
    <dbReference type="NCBI Taxonomy" id="1428628"/>
    <lineage>
        <taxon>Bacteria</taxon>
        <taxon>Bacillati</taxon>
        <taxon>Actinomycetota</taxon>
        <taxon>Actinomycetes</taxon>
        <taxon>Kitasatosporales</taxon>
        <taxon>Streptomycetaceae</taxon>
        <taxon>Streptomyces</taxon>
    </lineage>
</organism>
<accession>A0A1J4NXX4</accession>
<comment type="caution">
    <text evidence="1">The sequence shown here is derived from an EMBL/GenBank/DDBJ whole genome shotgun (WGS) entry which is preliminary data.</text>
</comment>
<dbReference type="AlphaFoldDB" id="A0A1J4NXX4"/>